<organism evidence="1 2">
    <name type="scientific">Macrophomina phaseolina</name>
    <dbReference type="NCBI Taxonomy" id="35725"/>
    <lineage>
        <taxon>Eukaryota</taxon>
        <taxon>Fungi</taxon>
        <taxon>Dikarya</taxon>
        <taxon>Ascomycota</taxon>
        <taxon>Pezizomycotina</taxon>
        <taxon>Dothideomycetes</taxon>
        <taxon>Dothideomycetes incertae sedis</taxon>
        <taxon>Botryosphaeriales</taxon>
        <taxon>Botryosphaeriaceae</taxon>
        <taxon>Macrophomina</taxon>
    </lineage>
</organism>
<evidence type="ECO:0000313" key="2">
    <source>
        <dbReference type="Proteomes" id="UP000774617"/>
    </source>
</evidence>
<reference evidence="1 2" key="1">
    <citation type="journal article" date="2021" name="Nat. Commun.">
        <title>Genetic determinants of endophytism in the Arabidopsis root mycobiome.</title>
        <authorList>
            <person name="Mesny F."/>
            <person name="Miyauchi S."/>
            <person name="Thiergart T."/>
            <person name="Pickel B."/>
            <person name="Atanasova L."/>
            <person name="Karlsson M."/>
            <person name="Huettel B."/>
            <person name="Barry K.W."/>
            <person name="Haridas S."/>
            <person name="Chen C."/>
            <person name="Bauer D."/>
            <person name="Andreopoulos W."/>
            <person name="Pangilinan J."/>
            <person name="LaButti K."/>
            <person name="Riley R."/>
            <person name="Lipzen A."/>
            <person name="Clum A."/>
            <person name="Drula E."/>
            <person name="Henrissat B."/>
            <person name="Kohler A."/>
            <person name="Grigoriev I.V."/>
            <person name="Martin F.M."/>
            <person name="Hacquard S."/>
        </authorList>
    </citation>
    <scope>NUCLEOTIDE SEQUENCE [LARGE SCALE GENOMIC DNA]</scope>
    <source>
        <strain evidence="1 2">MPI-SDFR-AT-0080</strain>
    </source>
</reference>
<proteinExistence type="predicted"/>
<dbReference type="EMBL" id="JAGTJR010000006">
    <property type="protein sequence ID" value="KAH7058780.1"/>
    <property type="molecule type" value="Genomic_DNA"/>
</dbReference>
<comment type="caution">
    <text evidence="1">The sequence shown here is derived from an EMBL/GenBank/DDBJ whole genome shotgun (WGS) entry which is preliminary data.</text>
</comment>
<dbReference type="Proteomes" id="UP000774617">
    <property type="component" value="Unassembled WGS sequence"/>
</dbReference>
<gene>
    <name evidence="1" type="ORF">B0J12DRAFT_373282</name>
</gene>
<protein>
    <recommendedName>
        <fullName evidence="3">Secreted protein</fullName>
    </recommendedName>
</protein>
<evidence type="ECO:0000313" key="1">
    <source>
        <dbReference type="EMBL" id="KAH7058780.1"/>
    </source>
</evidence>
<name>A0ABQ8GK57_9PEZI</name>
<evidence type="ECO:0008006" key="3">
    <source>
        <dbReference type="Google" id="ProtNLM"/>
    </source>
</evidence>
<sequence>MLPRSGLHHLCLPILVRTIASTSRHLQLNIHIHLGSGNRQAMPKNRRKLVNSYFKVMELFPGLVLVRLSANCFLELATISVNVAKSSTGRSSAYLTMTMQNICSTCLNCWSLGSFCSSPRMLSSIVARPGLKEPSS</sequence>
<keyword evidence="2" id="KW-1185">Reference proteome</keyword>
<accession>A0ABQ8GK57</accession>